<reference evidence="4" key="1">
    <citation type="submission" date="2022-12" db="EMBL/GenBank/DDBJ databases">
        <authorList>
            <person name="Brejova B."/>
        </authorList>
    </citation>
    <scope>NUCLEOTIDE SEQUENCE</scope>
</reference>
<feature type="compositionally biased region" description="Basic and acidic residues" evidence="2">
    <location>
        <begin position="16"/>
        <end position="28"/>
    </location>
</feature>
<evidence type="ECO:0000313" key="5">
    <source>
        <dbReference type="Proteomes" id="UP001152885"/>
    </source>
</evidence>
<feature type="coiled-coil region" evidence="1">
    <location>
        <begin position="228"/>
        <end position="255"/>
    </location>
</feature>
<accession>A0A9W4TX09</accession>
<keyword evidence="1" id="KW-0175">Coiled coil</keyword>
<comment type="caution">
    <text evidence="4">The sequence shown here is derived from an EMBL/GenBank/DDBJ whole genome shotgun (WGS) entry which is preliminary data.</text>
</comment>
<keyword evidence="5" id="KW-1185">Reference proteome</keyword>
<organism evidence="4 5">
    <name type="scientific">Candida verbasci</name>
    <dbReference type="NCBI Taxonomy" id="1227364"/>
    <lineage>
        <taxon>Eukaryota</taxon>
        <taxon>Fungi</taxon>
        <taxon>Dikarya</taxon>
        <taxon>Ascomycota</taxon>
        <taxon>Saccharomycotina</taxon>
        <taxon>Pichiomycetes</taxon>
        <taxon>Debaryomycetaceae</taxon>
        <taxon>Candida/Lodderomyces clade</taxon>
        <taxon>Candida</taxon>
    </lineage>
</organism>
<evidence type="ECO:0000256" key="1">
    <source>
        <dbReference type="SAM" id="Coils"/>
    </source>
</evidence>
<dbReference type="OrthoDB" id="249612at2759"/>
<dbReference type="InterPro" id="IPR021715">
    <property type="entry name" value="Slu7_dom"/>
</dbReference>
<dbReference type="Pfam" id="PF11708">
    <property type="entry name" value="Slu7"/>
    <property type="match status" value="1"/>
</dbReference>
<dbReference type="Proteomes" id="UP001152885">
    <property type="component" value="Unassembled WGS sequence"/>
</dbReference>
<evidence type="ECO:0000256" key="2">
    <source>
        <dbReference type="SAM" id="MobiDB-lite"/>
    </source>
</evidence>
<dbReference type="EMBL" id="CANTUO010000002">
    <property type="protein sequence ID" value="CAI5758147.1"/>
    <property type="molecule type" value="Genomic_DNA"/>
</dbReference>
<protein>
    <recommendedName>
        <fullName evidence="3">Pre-mRNA-splicing factor SLU7 domain-containing protein</fullName>
    </recommendedName>
</protein>
<dbReference type="AlphaFoldDB" id="A0A9W4TX09"/>
<proteinExistence type="predicted"/>
<feature type="domain" description="Pre-mRNA-splicing factor SLU7" evidence="3">
    <location>
        <begin position="71"/>
        <end position="258"/>
    </location>
</feature>
<feature type="compositionally biased region" description="Basic and acidic residues" evidence="2">
    <location>
        <begin position="36"/>
        <end position="49"/>
    </location>
</feature>
<feature type="region of interest" description="Disordered" evidence="2">
    <location>
        <begin position="1"/>
        <end position="54"/>
    </location>
</feature>
<sequence length="259" mass="31038">MSKESSTTNPYIPRYILDKPKWYDQNDKEGEDENKDELAHHRNQSEIKDYSLATTGQGINDELSLRQDTTNYDEKRDKYYGYSNEQWLEHLKKWKPIDITTNDNDSDDTDYELELIELGIDKSKLKRNYKQDPMERMIRDRSDIPDYIRNIKMNNEKLEIENKNESDLVKQNLINDESQFVRQSNDDDESKKLQNLQKFAWELDKKAVKHELLPETDLNLSVEASPTLVMLKQKKQEEERQIERENEAKRRKKLLEKYV</sequence>
<gene>
    <name evidence="4" type="ORF">CANVERA_P2660</name>
</gene>
<name>A0A9W4TX09_9ASCO</name>
<feature type="compositionally biased region" description="Polar residues" evidence="2">
    <location>
        <begin position="1"/>
        <end position="10"/>
    </location>
</feature>
<evidence type="ECO:0000259" key="3">
    <source>
        <dbReference type="Pfam" id="PF11708"/>
    </source>
</evidence>
<evidence type="ECO:0000313" key="4">
    <source>
        <dbReference type="EMBL" id="CAI5758147.1"/>
    </source>
</evidence>